<sequence length="107" mass="11855">MASKPPSKCWPSSAENTPSEHFERHFVSFEYTPNLTAPAELDQAVRAFAVGGAEHIHHSGAVEKVAVRGEHLRDAPSLDFYSRHPELRYELSGAESIDRIARGELLS</sequence>
<reference evidence="1 2" key="1">
    <citation type="submission" date="2019-07" db="EMBL/GenBank/DDBJ databases">
        <title>Genomic Encyclopedia of Type Strains, Phase IV (KMG-IV): sequencing the most valuable type-strain genomes for metagenomic binning, comparative biology and taxonomic classification.</title>
        <authorList>
            <person name="Goeker M."/>
        </authorList>
    </citation>
    <scope>NUCLEOTIDE SEQUENCE [LARGE SCALE GENOMIC DNA]</scope>
    <source>
        <strain evidence="1 2">DSM 44831</strain>
    </source>
</reference>
<evidence type="ECO:0000313" key="1">
    <source>
        <dbReference type="EMBL" id="KAF0846542.1"/>
    </source>
</evidence>
<evidence type="ECO:0000313" key="2">
    <source>
        <dbReference type="Proteomes" id="UP000798951"/>
    </source>
</evidence>
<name>A0ABQ6YL91_9NOCA</name>
<organism evidence="1 2">
    <name type="scientific">Nocardia caishijiensis</name>
    <dbReference type="NCBI Taxonomy" id="184756"/>
    <lineage>
        <taxon>Bacteria</taxon>
        <taxon>Bacillati</taxon>
        <taxon>Actinomycetota</taxon>
        <taxon>Actinomycetes</taxon>
        <taxon>Mycobacteriales</taxon>
        <taxon>Nocardiaceae</taxon>
        <taxon>Nocardia</taxon>
    </lineage>
</organism>
<comment type="caution">
    <text evidence="1">The sequence shown here is derived from an EMBL/GenBank/DDBJ whole genome shotgun (WGS) entry which is preliminary data.</text>
</comment>
<gene>
    <name evidence="1" type="ORF">FNL39_105458</name>
</gene>
<dbReference type="Proteomes" id="UP000798951">
    <property type="component" value="Unassembled WGS sequence"/>
</dbReference>
<dbReference type="EMBL" id="VMSD01000005">
    <property type="protein sequence ID" value="KAF0846542.1"/>
    <property type="molecule type" value="Genomic_DNA"/>
</dbReference>
<keyword evidence="2" id="KW-1185">Reference proteome</keyword>
<protein>
    <submittedName>
        <fullName evidence="1">Uncharacterized protein</fullName>
    </submittedName>
</protein>
<accession>A0ABQ6YL91</accession>
<dbReference type="RefSeq" id="WP_157102098.1">
    <property type="nucleotide sequence ID" value="NZ_VMSD01000005.1"/>
</dbReference>
<proteinExistence type="predicted"/>